<dbReference type="EMBL" id="BONI01000100">
    <property type="protein sequence ID" value="GIG10776.1"/>
    <property type="molecule type" value="Genomic_DNA"/>
</dbReference>
<comment type="caution">
    <text evidence="1">The sequence shown here is derived from an EMBL/GenBank/DDBJ whole genome shotgun (WGS) entry which is preliminary data.</text>
</comment>
<protein>
    <submittedName>
        <fullName evidence="1">Uncharacterized protein</fullName>
    </submittedName>
</protein>
<keyword evidence="2" id="KW-1185">Reference proteome</keyword>
<evidence type="ECO:0000313" key="1">
    <source>
        <dbReference type="EMBL" id="GIG10776.1"/>
    </source>
</evidence>
<name>A0A8J3L973_9ACTN</name>
<reference evidence="1 2" key="1">
    <citation type="submission" date="2021-01" db="EMBL/GenBank/DDBJ databases">
        <title>Whole genome shotgun sequence of Catellatospora coxensis NBRC 107359.</title>
        <authorList>
            <person name="Komaki H."/>
            <person name="Tamura T."/>
        </authorList>
    </citation>
    <scope>NUCLEOTIDE SEQUENCE [LARGE SCALE GENOMIC DNA]</scope>
    <source>
        <strain evidence="1 2">NBRC 107359</strain>
    </source>
</reference>
<dbReference type="AlphaFoldDB" id="A0A8J3L973"/>
<evidence type="ECO:0000313" key="2">
    <source>
        <dbReference type="Proteomes" id="UP000630887"/>
    </source>
</evidence>
<organism evidence="1 2">
    <name type="scientific">Catellatospora coxensis</name>
    <dbReference type="NCBI Taxonomy" id="310354"/>
    <lineage>
        <taxon>Bacteria</taxon>
        <taxon>Bacillati</taxon>
        <taxon>Actinomycetota</taxon>
        <taxon>Actinomycetes</taxon>
        <taxon>Micromonosporales</taxon>
        <taxon>Micromonosporaceae</taxon>
        <taxon>Catellatospora</taxon>
    </lineage>
</organism>
<dbReference type="Proteomes" id="UP000630887">
    <property type="component" value="Unassembled WGS sequence"/>
</dbReference>
<sequence>MADLGVVTAPSGVLALATASHLSHVWPVAGEAFSERAQSAAAHGGGHVGEWLFEAVAVPVDAERPLAVRAAVSPSPFDQRPAIAVLEVDLGAGSRTAADAPLLLGDLPVDRCGMLLGDATALDSWVGLDGTSRDGLADVVYWGGHAQAARREFGGEPFGRWPGRFGWRDLPVAQARKLTDALRAWTGDDRGRGVMVSLDIHTDHYLASRAGWEHPLRVGNVTVNGCGVLLLEWDPGDHSMRHRGERAYGHVYPATINNHHARGAVLRWTIPPYDG</sequence>
<gene>
    <name evidence="1" type="ORF">Cco03nite_74760</name>
</gene>
<accession>A0A8J3L973</accession>
<proteinExistence type="predicted"/>